<evidence type="ECO:0000256" key="1">
    <source>
        <dbReference type="SAM" id="MobiDB-lite"/>
    </source>
</evidence>
<dbReference type="PANTHER" id="PTHR38116:SF1">
    <property type="entry name" value="BZIP DOMAIN-CONTAINING PROTEIN"/>
    <property type="match status" value="1"/>
</dbReference>
<feature type="compositionally biased region" description="Basic residues" evidence="1">
    <location>
        <begin position="72"/>
        <end position="83"/>
    </location>
</feature>
<accession>A0ABR1U7G5</accession>
<dbReference type="Pfam" id="PF11905">
    <property type="entry name" value="DUF3425"/>
    <property type="match status" value="1"/>
</dbReference>
<comment type="caution">
    <text evidence="2">The sequence shown here is derived from an EMBL/GenBank/DDBJ whole genome shotgun (WGS) entry which is preliminary data.</text>
</comment>
<evidence type="ECO:0000313" key="2">
    <source>
        <dbReference type="EMBL" id="KAK8054818.1"/>
    </source>
</evidence>
<dbReference type="CDD" id="cd14688">
    <property type="entry name" value="bZIP_YAP"/>
    <property type="match status" value="1"/>
</dbReference>
<dbReference type="EMBL" id="JAQQWK010000001">
    <property type="protein sequence ID" value="KAK8054818.1"/>
    <property type="molecule type" value="Genomic_DNA"/>
</dbReference>
<evidence type="ECO:0008006" key="4">
    <source>
        <dbReference type="Google" id="ProtNLM"/>
    </source>
</evidence>
<name>A0ABR1U7G5_9PEZI</name>
<feature type="compositionally biased region" description="Polar residues" evidence="1">
    <location>
        <begin position="91"/>
        <end position="104"/>
    </location>
</feature>
<dbReference type="InterPro" id="IPR021833">
    <property type="entry name" value="DUF3425"/>
</dbReference>
<reference evidence="2 3" key="1">
    <citation type="submission" date="2023-01" db="EMBL/GenBank/DDBJ databases">
        <title>Analysis of 21 Apiospora genomes using comparative genomics revels a genus with tremendous synthesis potential of carbohydrate active enzymes and secondary metabolites.</title>
        <authorList>
            <person name="Sorensen T."/>
        </authorList>
    </citation>
    <scope>NUCLEOTIDE SEQUENCE [LARGE SCALE GENOMIC DNA]</scope>
    <source>
        <strain evidence="2 3">CBS 33761</strain>
    </source>
</reference>
<dbReference type="PANTHER" id="PTHR38116">
    <property type="entry name" value="CHROMOSOME 7, WHOLE GENOME SHOTGUN SEQUENCE"/>
    <property type="match status" value="1"/>
</dbReference>
<dbReference type="Proteomes" id="UP001444661">
    <property type="component" value="Unassembled WGS sequence"/>
</dbReference>
<evidence type="ECO:0000313" key="3">
    <source>
        <dbReference type="Proteomes" id="UP001444661"/>
    </source>
</evidence>
<organism evidence="2 3">
    <name type="scientific">Apiospora rasikravindrae</name>
    <dbReference type="NCBI Taxonomy" id="990691"/>
    <lineage>
        <taxon>Eukaryota</taxon>
        <taxon>Fungi</taxon>
        <taxon>Dikarya</taxon>
        <taxon>Ascomycota</taxon>
        <taxon>Pezizomycotina</taxon>
        <taxon>Sordariomycetes</taxon>
        <taxon>Xylariomycetidae</taxon>
        <taxon>Amphisphaeriales</taxon>
        <taxon>Apiosporaceae</taxon>
        <taxon>Apiospora</taxon>
    </lineage>
</organism>
<proteinExistence type="predicted"/>
<keyword evidence="3" id="KW-1185">Reference proteome</keyword>
<feature type="region of interest" description="Disordered" evidence="1">
    <location>
        <begin position="72"/>
        <end position="104"/>
    </location>
</feature>
<gene>
    <name evidence="2" type="ORF">PG993_000045</name>
</gene>
<protein>
    <recommendedName>
        <fullName evidence="4">BZIP domain-containing protein</fullName>
    </recommendedName>
</protein>
<sequence length="239" mass="26936">MPEISPHLVTSSSFDTNIVMASPHSCIHAHDQSTYPVTLQCMPHEVHMRHRGEDWVGITNQKERKRLQNRLNKRVSRQRKKRGIYADDSGDVTTTPSPRLHTSTTSPLASLMTTFSHCIEEDVAQKRAMLTRFAEQALASYSTADPCADHRLKLIQLNTINGFTRNAAALGFDFDWLICEIVSPFGLNSQFSTPSEPHSLVPTSMQLSTRHHPWLDLFPFPKMRDNLLVATAVLSAEDE</sequence>